<evidence type="ECO:0000256" key="2">
    <source>
        <dbReference type="RuleBase" id="RU362080"/>
    </source>
</evidence>
<reference evidence="3 4" key="1">
    <citation type="journal article" date="2015" name="Genome Announc.">
        <title>Expanding the biotechnology potential of lactobacilli through comparative genomics of 213 strains and associated genera.</title>
        <authorList>
            <person name="Sun Z."/>
            <person name="Harris H.M."/>
            <person name="McCann A."/>
            <person name="Guo C."/>
            <person name="Argimon S."/>
            <person name="Zhang W."/>
            <person name="Yang X."/>
            <person name="Jeffery I.B."/>
            <person name="Cooney J.C."/>
            <person name="Kagawa T.F."/>
            <person name="Liu W."/>
            <person name="Song Y."/>
            <person name="Salvetti E."/>
            <person name="Wrobel A."/>
            <person name="Rasinkangas P."/>
            <person name="Parkhill J."/>
            <person name="Rea M.C."/>
            <person name="O'Sullivan O."/>
            <person name="Ritari J."/>
            <person name="Douillard F.P."/>
            <person name="Paul Ross R."/>
            <person name="Yang R."/>
            <person name="Briner A.E."/>
            <person name="Felis G.E."/>
            <person name="de Vos W.M."/>
            <person name="Barrangou R."/>
            <person name="Klaenhammer T.R."/>
            <person name="Caufield P.W."/>
            <person name="Cui Y."/>
            <person name="Zhang H."/>
            <person name="O'Toole P.W."/>
        </authorList>
    </citation>
    <scope>NUCLEOTIDE SEQUENCE [LARGE SCALE GENOMIC DNA]</scope>
    <source>
        <strain evidence="3 4">DSM 12744</strain>
    </source>
</reference>
<comment type="similarity">
    <text evidence="1 2">Belongs to the phD/YefM antitoxin family.</text>
</comment>
<dbReference type="Pfam" id="PF02604">
    <property type="entry name" value="PhdYeFM_antitox"/>
    <property type="match status" value="1"/>
</dbReference>
<evidence type="ECO:0000313" key="3">
    <source>
        <dbReference type="EMBL" id="KRL11932.1"/>
    </source>
</evidence>
<dbReference type="RefSeq" id="WP_057821255.1">
    <property type="nucleotide sequence ID" value="NZ_AZEC01000010.1"/>
</dbReference>
<dbReference type="InterPro" id="IPR036165">
    <property type="entry name" value="YefM-like_sf"/>
</dbReference>
<keyword evidence="4" id="KW-1185">Reference proteome</keyword>
<name>A0A0R1MVK6_9LACO</name>
<dbReference type="SUPFAM" id="SSF143120">
    <property type="entry name" value="YefM-like"/>
    <property type="match status" value="1"/>
</dbReference>
<proteinExistence type="inferred from homology"/>
<protein>
    <recommendedName>
        <fullName evidence="2">Antitoxin</fullName>
    </recommendedName>
</protein>
<organism evidence="3 4">
    <name type="scientific">Schleiferilactobacillus perolens DSM 12744</name>
    <dbReference type="NCBI Taxonomy" id="1423792"/>
    <lineage>
        <taxon>Bacteria</taxon>
        <taxon>Bacillati</taxon>
        <taxon>Bacillota</taxon>
        <taxon>Bacilli</taxon>
        <taxon>Lactobacillales</taxon>
        <taxon>Lactobacillaceae</taxon>
        <taxon>Schleiferilactobacillus</taxon>
    </lineage>
</organism>
<dbReference type="PATRIC" id="fig|1423792.3.peg.550"/>
<dbReference type="OrthoDB" id="2427986at2"/>
<evidence type="ECO:0000256" key="1">
    <source>
        <dbReference type="ARBA" id="ARBA00009981"/>
    </source>
</evidence>
<accession>A0A0R1MVK6</accession>
<dbReference type="Gene3D" id="3.40.1620.10">
    <property type="entry name" value="YefM-like domain"/>
    <property type="match status" value="1"/>
</dbReference>
<dbReference type="EMBL" id="AZEC01000010">
    <property type="protein sequence ID" value="KRL11932.1"/>
    <property type="molecule type" value="Genomic_DNA"/>
</dbReference>
<evidence type="ECO:0000313" key="4">
    <source>
        <dbReference type="Proteomes" id="UP000051330"/>
    </source>
</evidence>
<dbReference type="Proteomes" id="UP000051330">
    <property type="component" value="Unassembled WGS sequence"/>
</dbReference>
<gene>
    <name evidence="3" type="ORF">FD09_GL000540</name>
</gene>
<comment type="function">
    <text evidence="2">Antitoxin component of a type II toxin-antitoxin (TA) system.</text>
</comment>
<comment type="caution">
    <text evidence="3">The sequence shown here is derived from an EMBL/GenBank/DDBJ whole genome shotgun (WGS) entry which is preliminary data.</text>
</comment>
<dbReference type="STRING" id="1423792.FD09_GL000540"/>
<sequence length="96" mass="10714">MRDVYTPTKARADFYNLIKEVNNQSRPITIVPATGEENASAVLISKRDYEAQQETMALLANGELQFALKHKDDTDTIDANELTRLLDAEGDDGDNK</sequence>
<dbReference type="NCBIfam" id="TIGR01552">
    <property type="entry name" value="phd_fam"/>
    <property type="match status" value="1"/>
</dbReference>
<dbReference type="AlphaFoldDB" id="A0A0R1MVK6"/>
<dbReference type="InterPro" id="IPR006442">
    <property type="entry name" value="Antitoxin_Phd/YefM"/>
</dbReference>